<feature type="chain" id="PRO_5038122260" evidence="1">
    <location>
        <begin position="19"/>
        <end position="144"/>
    </location>
</feature>
<sequence>MKIFISIFLIFPFWTICAQQNIISDTSLNPANLSKELREIEITFKNFPPKVKVIETCSSKSELCGTMAFGSSSLVEILDGSYSKKQIYISTLCLETNYEVGKIYRIEITKSPSFGLGLCNDQFFDRNWNHESLKKPMIFGILKD</sequence>
<feature type="signal peptide" evidence="1">
    <location>
        <begin position="1"/>
        <end position="18"/>
    </location>
</feature>
<name>A0A972FIW1_9FLAO</name>
<evidence type="ECO:0000256" key="1">
    <source>
        <dbReference type="SAM" id="SignalP"/>
    </source>
</evidence>
<dbReference type="EMBL" id="JAAMPU010000082">
    <property type="protein sequence ID" value="NMH26492.1"/>
    <property type="molecule type" value="Genomic_DNA"/>
</dbReference>
<gene>
    <name evidence="2" type="ORF">G6047_00475</name>
</gene>
<comment type="caution">
    <text evidence="2">The sequence shown here is derived from an EMBL/GenBank/DDBJ whole genome shotgun (WGS) entry which is preliminary data.</text>
</comment>
<organism evidence="2 3">
    <name type="scientific">Flavobacterium silvaticum</name>
    <dbReference type="NCBI Taxonomy" id="1852020"/>
    <lineage>
        <taxon>Bacteria</taxon>
        <taxon>Pseudomonadati</taxon>
        <taxon>Bacteroidota</taxon>
        <taxon>Flavobacteriia</taxon>
        <taxon>Flavobacteriales</taxon>
        <taxon>Flavobacteriaceae</taxon>
        <taxon>Flavobacterium</taxon>
    </lineage>
</organism>
<evidence type="ECO:0000313" key="2">
    <source>
        <dbReference type="EMBL" id="NMH26492.1"/>
    </source>
</evidence>
<dbReference type="RefSeq" id="WP_169525364.1">
    <property type="nucleotide sequence ID" value="NZ_JAAMPU010000082.1"/>
</dbReference>
<keyword evidence="1" id="KW-0732">Signal</keyword>
<accession>A0A972FIW1</accession>
<dbReference type="Proteomes" id="UP000712080">
    <property type="component" value="Unassembled WGS sequence"/>
</dbReference>
<evidence type="ECO:0000313" key="3">
    <source>
        <dbReference type="Proteomes" id="UP000712080"/>
    </source>
</evidence>
<reference evidence="2" key="1">
    <citation type="submission" date="2020-02" db="EMBL/GenBank/DDBJ databases">
        <title>Flavobacterium sp. genome.</title>
        <authorList>
            <person name="Jung H.S."/>
            <person name="Baek J.H."/>
            <person name="Jeon C.O."/>
        </authorList>
    </citation>
    <scope>NUCLEOTIDE SEQUENCE</scope>
    <source>
        <strain evidence="2">SE-s28</strain>
    </source>
</reference>
<protein>
    <submittedName>
        <fullName evidence="2">Uncharacterized protein</fullName>
    </submittedName>
</protein>
<proteinExistence type="predicted"/>
<dbReference type="AlphaFoldDB" id="A0A972FIW1"/>
<keyword evidence="3" id="KW-1185">Reference proteome</keyword>